<accession>U3GTA1</accession>
<evidence type="ECO:0000313" key="1">
    <source>
        <dbReference type="EMBL" id="AGU14675.1"/>
    </source>
</evidence>
<dbReference type="InterPro" id="IPR006427">
    <property type="entry name" value="Portal_HK97"/>
</dbReference>
<dbReference type="NCBIfam" id="TIGR01537">
    <property type="entry name" value="portal_HK97"/>
    <property type="match status" value="1"/>
</dbReference>
<dbReference type="HOGENOM" id="CLU_033789_6_0_11"/>
<dbReference type="eggNOG" id="COG4695">
    <property type="taxonomic scope" value="Bacteria"/>
</dbReference>
<evidence type="ECO:0008006" key="3">
    <source>
        <dbReference type="Google" id="ProtNLM"/>
    </source>
</evidence>
<dbReference type="GeneID" id="78249355"/>
<keyword evidence="2" id="KW-1185">Reference proteome</keyword>
<sequence length="413" mass="45654">MGFFEKLGFKAPVMEAPSADVLAAPLFAKLASDVDSMPVEQLWKEQPHLRTVTEFIARNISSVALHVYRRGDDGGRIRDRDSDAARVLFKANPGQLMQDVLHASLLDLCLFDEFIWFVAVDDDGSPAVYPISPLWVYRKNFSDRWTLRSIIVADDDGNHVELPASNIVYCHGYQPGTYRYGVSPVDSLRDVLKEQLEAAAYRGQLWKNGPRLSGVITRPKDAPWTGADRNRFKASWSSQYTGRGSGAGGTPVLEDGMDFKPMHLKAQDEQFVDVAKLALATVASVYHINPTMVGLLDNANYSNVREFRKSLYGDSLGPIIKKLEGVINAFLLPLLGVPDGVYAEFNLDEKLRASFEEKASITTAAVGGPWMTRNEAREQNNLTRLDDGDSLLVPLNTTDADRLGESLAGEGEQ</sequence>
<name>U3GTA1_9CORY</name>
<dbReference type="RefSeq" id="WP_020975821.1">
    <property type="nucleotide sequence ID" value="NC_022198.1"/>
</dbReference>
<dbReference type="Proteomes" id="UP000016943">
    <property type="component" value="Chromosome"/>
</dbReference>
<dbReference type="STRING" id="1348662.CARG_02585"/>
<dbReference type="KEGG" id="caz:CARG_02585"/>
<dbReference type="OrthoDB" id="9765386at2"/>
<protein>
    <recommendedName>
        <fullName evidence="3">Portal protein</fullName>
    </recommendedName>
</protein>
<dbReference type="PATRIC" id="fig|1348662.3.peg.508"/>
<reference evidence="1 2" key="1">
    <citation type="journal article" date="2013" name="Genome Announc.">
        <title>Whole-Genome Sequence of the Clinical Strain Corynebacterium argentoratense DSM 44202, Isolated from a Human Throat Specimen.</title>
        <authorList>
            <person name="Bomholt C."/>
            <person name="Glaub A."/>
            <person name="Gravermann K."/>
            <person name="Albersmeier A."/>
            <person name="Brinkrolf K."/>
            <person name="Ruckert C."/>
            <person name="Tauch A."/>
        </authorList>
    </citation>
    <scope>NUCLEOTIDE SEQUENCE [LARGE SCALE GENOMIC DNA]</scope>
    <source>
        <strain evidence="1">DSM 44202</strain>
    </source>
</reference>
<proteinExistence type="predicted"/>
<dbReference type="Pfam" id="PF04860">
    <property type="entry name" value="Phage_portal"/>
    <property type="match status" value="1"/>
</dbReference>
<dbReference type="InterPro" id="IPR006944">
    <property type="entry name" value="Phage/GTA_portal"/>
</dbReference>
<evidence type="ECO:0000313" key="2">
    <source>
        <dbReference type="Proteomes" id="UP000016943"/>
    </source>
</evidence>
<gene>
    <name evidence="1" type="ORF">CARG_02585</name>
</gene>
<dbReference type="AlphaFoldDB" id="U3GTA1"/>
<organism evidence="1 2">
    <name type="scientific">Corynebacterium argentoratense DSM 44202</name>
    <dbReference type="NCBI Taxonomy" id="1348662"/>
    <lineage>
        <taxon>Bacteria</taxon>
        <taxon>Bacillati</taxon>
        <taxon>Actinomycetota</taxon>
        <taxon>Actinomycetes</taxon>
        <taxon>Mycobacteriales</taxon>
        <taxon>Corynebacteriaceae</taxon>
        <taxon>Corynebacterium</taxon>
    </lineage>
</organism>
<dbReference type="EMBL" id="CP006365">
    <property type="protein sequence ID" value="AGU14675.1"/>
    <property type="molecule type" value="Genomic_DNA"/>
</dbReference>